<sequence>MSSVKPAKSIFFAALWMSLSVLVALAGYVALFDKAPFAMFGLLALSILLFVVGLQRTERFSVDQDIFNNRIRILGFASALCGIGTIFYAATV</sequence>
<dbReference type="RefSeq" id="WP_097111557.1">
    <property type="nucleotide sequence ID" value="NZ_OBEB01000004.1"/>
</dbReference>
<proteinExistence type="predicted"/>
<evidence type="ECO:0000313" key="3">
    <source>
        <dbReference type="Proteomes" id="UP000219353"/>
    </source>
</evidence>
<dbReference type="AlphaFoldDB" id="A0A285IYW7"/>
<dbReference type="Proteomes" id="UP000219353">
    <property type="component" value="Unassembled WGS sequence"/>
</dbReference>
<protein>
    <submittedName>
        <fullName evidence="2">Uncharacterized protein</fullName>
    </submittedName>
</protein>
<keyword evidence="1" id="KW-0812">Transmembrane</keyword>
<evidence type="ECO:0000256" key="1">
    <source>
        <dbReference type="SAM" id="Phobius"/>
    </source>
</evidence>
<keyword evidence="1" id="KW-0472">Membrane</keyword>
<name>A0A285IYW7_9GAMM</name>
<accession>A0A285IYW7</accession>
<organism evidence="2 3">
    <name type="scientific">Arsukibacterium tuosuense</name>
    <dbReference type="NCBI Taxonomy" id="1323745"/>
    <lineage>
        <taxon>Bacteria</taxon>
        <taxon>Pseudomonadati</taxon>
        <taxon>Pseudomonadota</taxon>
        <taxon>Gammaproteobacteria</taxon>
        <taxon>Chromatiales</taxon>
        <taxon>Chromatiaceae</taxon>
        <taxon>Arsukibacterium</taxon>
    </lineage>
</organism>
<dbReference type="OrthoDB" id="9877604at2"/>
<dbReference type="EMBL" id="OBEB01000004">
    <property type="protein sequence ID" value="SNY53184.1"/>
    <property type="molecule type" value="Genomic_DNA"/>
</dbReference>
<feature type="transmembrane region" description="Helical" evidence="1">
    <location>
        <begin position="37"/>
        <end position="54"/>
    </location>
</feature>
<keyword evidence="3" id="KW-1185">Reference proteome</keyword>
<reference evidence="3" key="1">
    <citation type="submission" date="2017-09" db="EMBL/GenBank/DDBJ databases">
        <authorList>
            <person name="Varghese N."/>
            <person name="Submissions S."/>
        </authorList>
    </citation>
    <scope>NUCLEOTIDE SEQUENCE [LARGE SCALE GENOMIC DNA]</scope>
    <source>
        <strain evidence="3">CGMCC 1.12461</strain>
    </source>
</reference>
<keyword evidence="1" id="KW-1133">Transmembrane helix</keyword>
<gene>
    <name evidence="2" type="ORF">SAMN06297280_2327</name>
</gene>
<feature type="transmembrane region" description="Helical" evidence="1">
    <location>
        <begin position="74"/>
        <end position="91"/>
    </location>
</feature>
<evidence type="ECO:0000313" key="2">
    <source>
        <dbReference type="EMBL" id="SNY53184.1"/>
    </source>
</evidence>
<feature type="transmembrane region" description="Helical" evidence="1">
    <location>
        <begin position="12"/>
        <end position="31"/>
    </location>
</feature>